<name>A0ABP8FND9_9BACT</name>
<feature type="transmembrane region" description="Helical" evidence="1">
    <location>
        <begin position="199"/>
        <end position="227"/>
    </location>
</feature>
<dbReference type="PANTHER" id="PTHR34219:SF3">
    <property type="entry name" value="BLL7967 PROTEIN"/>
    <property type="match status" value="1"/>
</dbReference>
<dbReference type="PROSITE" id="PS51257">
    <property type="entry name" value="PROKAR_LIPOPROTEIN"/>
    <property type="match status" value="1"/>
</dbReference>
<dbReference type="Proteomes" id="UP001501207">
    <property type="component" value="Unassembled WGS sequence"/>
</dbReference>
<protein>
    <submittedName>
        <fullName evidence="2">PepSY-associated TM helix domain-containing protein</fullName>
    </submittedName>
</protein>
<dbReference type="PANTHER" id="PTHR34219">
    <property type="entry name" value="IRON-REGULATED INNER MEMBRANE PROTEIN-RELATED"/>
    <property type="match status" value="1"/>
</dbReference>
<organism evidence="2 3">
    <name type="scientific">Compostibacter hankyongensis</name>
    <dbReference type="NCBI Taxonomy" id="1007089"/>
    <lineage>
        <taxon>Bacteria</taxon>
        <taxon>Pseudomonadati</taxon>
        <taxon>Bacteroidota</taxon>
        <taxon>Chitinophagia</taxon>
        <taxon>Chitinophagales</taxon>
        <taxon>Chitinophagaceae</taxon>
        <taxon>Compostibacter</taxon>
    </lineage>
</organism>
<keyword evidence="1" id="KW-0812">Transmembrane</keyword>
<proteinExistence type="predicted"/>
<dbReference type="Pfam" id="PF03929">
    <property type="entry name" value="PepSY_TM"/>
    <property type="match status" value="1"/>
</dbReference>
<evidence type="ECO:0000313" key="2">
    <source>
        <dbReference type="EMBL" id="GAA4307710.1"/>
    </source>
</evidence>
<feature type="transmembrane region" description="Helical" evidence="1">
    <location>
        <begin position="12"/>
        <end position="35"/>
    </location>
</feature>
<comment type="caution">
    <text evidence="2">The sequence shown here is derived from an EMBL/GenBank/DDBJ whole genome shotgun (WGS) entry which is preliminary data.</text>
</comment>
<feature type="transmembrane region" description="Helical" evidence="1">
    <location>
        <begin position="157"/>
        <end position="178"/>
    </location>
</feature>
<gene>
    <name evidence="2" type="ORF">GCM10023143_14610</name>
</gene>
<reference evidence="3" key="1">
    <citation type="journal article" date="2019" name="Int. J. Syst. Evol. Microbiol.">
        <title>The Global Catalogue of Microorganisms (GCM) 10K type strain sequencing project: providing services to taxonomists for standard genome sequencing and annotation.</title>
        <authorList>
            <consortium name="The Broad Institute Genomics Platform"/>
            <consortium name="The Broad Institute Genome Sequencing Center for Infectious Disease"/>
            <person name="Wu L."/>
            <person name="Ma J."/>
        </authorList>
    </citation>
    <scope>NUCLEOTIDE SEQUENCE [LARGE SCALE GENOMIC DNA]</scope>
    <source>
        <strain evidence="3">JCM 17664</strain>
    </source>
</reference>
<feature type="transmembrane region" description="Helical" evidence="1">
    <location>
        <begin position="354"/>
        <end position="375"/>
    </location>
</feature>
<accession>A0ABP8FND9</accession>
<keyword evidence="1" id="KW-0472">Membrane</keyword>
<keyword evidence="1" id="KW-1133">Transmembrane helix</keyword>
<evidence type="ECO:0000313" key="3">
    <source>
        <dbReference type="Proteomes" id="UP001501207"/>
    </source>
</evidence>
<sequence>MHRLRKISGILHLWIGLITGIVILLVSLSGCLLVFEEPLFNLIHPGLVYTPAAGGSTRPLSALTATAQKALGPGKPVNTITIYPDPDRSFVFGASGSGKNHSTHRTAFDQVDYLDEVYVDPYTGKVLGQIDRKHEFFTVLLWLHRYLLLYPSVGRPIVGISTLLFLVLLLTGVVLWFPRNRGARKQRFRILLRARWRRVNYDLHATGGFYVLLLGAVMAVTGLTWSFKWWESGIYRLLGTDRPLSVKREQLPVASRPAADIRPLDIAMRSVYGKAPRFEQISIDLPQKANQPIMAIVQVSSGTGWRVVDYYYYHSITGQLTGQFLQGDKSLGQKWRNTNLYIHTGNVYGLPGQILAFLASLVCASLPLTGFLVWYGRKNKEKKRRAAIL</sequence>
<evidence type="ECO:0000256" key="1">
    <source>
        <dbReference type="SAM" id="Phobius"/>
    </source>
</evidence>
<dbReference type="EMBL" id="BAABFN010000002">
    <property type="protein sequence ID" value="GAA4307710.1"/>
    <property type="molecule type" value="Genomic_DNA"/>
</dbReference>
<dbReference type="RefSeq" id="WP_344977757.1">
    <property type="nucleotide sequence ID" value="NZ_BAABFN010000002.1"/>
</dbReference>
<dbReference type="InterPro" id="IPR005625">
    <property type="entry name" value="PepSY-ass_TM"/>
</dbReference>
<keyword evidence="3" id="KW-1185">Reference proteome</keyword>